<comment type="caution">
    <text evidence="7">The sequence shown here is derived from an EMBL/GenBank/DDBJ whole genome shotgun (WGS) entry which is preliminary data.</text>
</comment>
<proteinExistence type="predicted"/>
<protein>
    <submittedName>
        <fullName evidence="7">PLDc N-terminal domain-containing protein</fullName>
    </submittedName>
</protein>
<organism evidence="7 8">
    <name type="scientific">Rhodococcus gannanensis</name>
    <dbReference type="NCBI Taxonomy" id="1960308"/>
    <lineage>
        <taxon>Bacteria</taxon>
        <taxon>Bacillati</taxon>
        <taxon>Actinomycetota</taxon>
        <taxon>Actinomycetes</taxon>
        <taxon>Mycobacteriales</taxon>
        <taxon>Nocardiaceae</taxon>
        <taxon>Rhodococcus</taxon>
    </lineage>
</organism>
<dbReference type="EMBL" id="JBHUFB010000007">
    <property type="protein sequence ID" value="MFD1811489.1"/>
    <property type="molecule type" value="Genomic_DNA"/>
</dbReference>
<feature type="domain" description="Cardiolipin synthase N-terminal" evidence="6">
    <location>
        <begin position="10"/>
        <end position="52"/>
    </location>
</feature>
<evidence type="ECO:0000256" key="3">
    <source>
        <dbReference type="ARBA" id="ARBA00022692"/>
    </source>
</evidence>
<evidence type="ECO:0000313" key="7">
    <source>
        <dbReference type="EMBL" id="MFD1811489.1"/>
    </source>
</evidence>
<evidence type="ECO:0000256" key="4">
    <source>
        <dbReference type="ARBA" id="ARBA00022989"/>
    </source>
</evidence>
<evidence type="ECO:0000256" key="2">
    <source>
        <dbReference type="ARBA" id="ARBA00022475"/>
    </source>
</evidence>
<evidence type="ECO:0000256" key="5">
    <source>
        <dbReference type="ARBA" id="ARBA00023136"/>
    </source>
</evidence>
<dbReference type="InterPro" id="IPR027379">
    <property type="entry name" value="CLS_N"/>
</dbReference>
<keyword evidence="5" id="KW-0472">Membrane</keyword>
<comment type="subcellular location">
    <subcellularLocation>
        <location evidence="1">Cell membrane</location>
        <topology evidence="1">Multi-pass membrane protein</topology>
    </subcellularLocation>
</comment>
<keyword evidence="2" id="KW-1003">Cell membrane</keyword>
<sequence>MLAAAVIVPLWAGTLTDAVTCRDWEVRARRRWIAAIALLPPFGSAAWLAFGRPRGPVAIPDQPMHPSMYWAMQRELERDIAAFENGSFTTG</sequence>
<dbReference type="Proteomes" id="UP001597286">
    <property type="component" value="Unassembled WGS sequence"/>
</dbReference>
<accession>A0ABW4P182</accession>
<keyword evidence="8" id="KW-1185">Reference proteome</keyword>
<keyword evidence="3" id="KW-0812">Transmembrane</keyword>
<keyword evidence="4" id="KW-1133">Transmembrane helix</keyword>
<dbReference type="Pfam" id="PF13396">
    <property type="entry name" value="PLDc_N"/>
    <property type="match status" value="1"/>
</dbReference>
<gene>
    <name evidence="7" type="ORF">ACFSJG_04630</name>
</gene>
<evidence type="ECO:0000259" key="6">
    <source>
        <dbReference type="Pfam" id="PF13396"/>
    </source>
</evidence>
<name>A0ABW4P182_9NOCA</name>
<reference evidence="8" key="1">
    <citation type="journal article" date="2019" name="Int. J. Syst. Evol. Microbiol.">
        <title>The Global Catalogue of Microorganisms (GCM) 10K type strain sequencing project: providing services to taxonomists for standard genome sequencing and annotation.</title>
        <authorList>
            <consortium name="The Broad Institute Genomics Platform"/>
            <consortium name="The Broad Institute Genome Sequencing Center for Infectious Disease"/>
            <person name="Wu L."/>
            <person name="Ma J."/>
        </authorList>
    </citation>
    <scope>NUCLEOTIDE SEQUENCE [LARGE SCALE GENOMIC DNA]</scope>
    <source>
        <strain evidence="8">DT72</strain>
    </source>
</reference>
<evidence type="ECO:0000313" key="8">
    <source>
        <dbReference type="Proteomes" id="UP001597286"/>
    </source>
</evidence>
<evidence type="ECO:0000256" key="1">
    <source>
        <dbReference type="ARBA" id="ARBA00004651"/>
    </source>
</evidence>
<dbReference type="RefSeq" id="WP_378484034.1">
    <property type="nucleotide sequence ID" value="NZ_JBHUFB010000007.1"/>
</dbReference>